<gene>
    <name evidence="4" type="primary">62</name>
    <name evidence="4" type="ORF">SEA_TROGGLEHUMPER_62</name>
</gene>
<dbReference type="EMBL" id="OQ709222">
    <property type="protein sequence ID" value="WGH21944.1"/>
    <property type="molecule type" value="Genomic_DNA"/>
</dbReference>
<evidence type="ECO:0008006" key="6">
    <source>
        <dbReference type="Google" id="ProtNLM"/>
    </source>
</evidence>
<keyword evidence="5" id="KW-1185">Reference proteome</keyword>
<dbReference type="InterPro" id="IPR007040">
    <property type="entry name" value="Ribosome_modulation_factor"/>
</dbReference>
<dbReference type="NCBIfam" id="NF041886">
    <property type="entry name" value="Rmf_CrpP_fam"/>
    <property type="match status" value="1"/>
</dbReference>
<feature type="compositionally biased region" description="Basic and acidic residues" evidence="3">
    <location>
        <begin position="1"/>
        <end position="19"/>
    </location>
</feature>
<feature type="region of interest" description="Disordered" evidence="3">
    <location>
        <begin position="1"/>
        <end position="28"/>
    </location>
</feature>
<evidence type="ECO:0000313" key="4">
    <source>
        <dbReference type="EMBL" id="WGH21944.1"/>
    </source>
</evidence>
<keyword evidence="1" id="KW-0963">Cytoplasm</keyword>
<dbReference type="Pfam" id="PF04957">
    <property type="entry name" value="RMF"/>
    <property type="match status" value="1"/>
</dbReference>
<dbReference type="Gene3D" id="1.10.10.620">
    <property type="entry name" value="ribosome modulation factor like domain"/>
    <property type="match status" value="1"/>
</dbReference>
<organism evidence="4 5">
    <name type="scientific">Rhodococcus phage Trogglehumper</name>
    <dbReference type="NCBI Taxonomy" id="3038381"/>
    <lineage>
        <taxon>Viruses</taxon>
        <taxon>Duplodnaviria</taxon>
        <taxon>Heunggongvirae</taxon>
        <taxon>Uroviricota</taxon>
        <taxon>Caudoviricetes</taxon>
        <taxon>Caudoviricetes incertae sedis</taxon>
        <taxon>Trogglehumpervirus</taxon>
        <taxon>Trogglehumpervirus trogglehumper</taxon>
    </lineage>
</organism>
<evidence type="ECO:0000256" key="1">
    <source>
        <dbReference type="ARBA" id="ARBA00022490"/>
    </source>
</evidence>
<name>A0AAF0GK03_9CAUD</name>
<evidence type="ECO:0000256" key="2">
    <source>
        <dbReference type="ARBA" id="ARBA00022845"/>
    </source>
</evidence>
<protein>
    <recommendedName>
        <fullName evidence="6">Ribosome modulation factor</fullName>
    </recommendedName>
</protein>
<evidence type="ECO:0000256" key="3">
    <source>
        <dbReference type="SAM" id="MobiDB-lite"/>
    </source>
</evidence>
<dbReference type="InterPro" id="IPR023200">
    <property type="entry name" value="RMF_sf"/>
</dbReference>
<keyword evidence="2" id="KW-0810">Translation regulation</keyword>
<proteinExistence type="predicted"/>
<dbReference type="Proteomes" id="UP001242841">
    <property type="component" value="Segment"/>
</dbReference>
<evidence type="ECO:0000313" key="5">
    <source>
        <dbReference type="Proteomes" id="UP001242841"/>
    </source>
</evidence>
<reference evidence="4" key="1">
    <citation type="submission" date="2023-03" db="EMBL/GenBank/DDBJ databases">
        <authorList>
            <person name="Aguilar E."/>
            <person name="Antigua R."/>
            <person name="Antonino C."/>
            <person name="Bisram R."/>
            <person name="Chen J."/>
            <person name="Davilmar B."/>
            <person name="Del R.K."/>
            <person name="Germosen J."/>
            <person name="Hernandez J."/>
            <person name="Kelloggs L."/>
            <person name="Lema C."/>
            <person name="Li J."/>
            <person name="Melendez A."/>
            <person name="Mohammed I."/>
            <person name="Ryan A."/>
            <person name="Singh S."/>
            <person name="Tariq H."/>
            <person name="Golebiewska U.P."/>
            <person name="Russell D.A."/>
            <person name="Jacobs-Sera D."/>
            <person name="Hatfull G.F."/>
        </authorList>
    </citation>
    <scope>NUCLEOTIDE SEQUENCE</scope>
</reference>
<accession>A0AAF0GK03</accession>
<sequence>MGKQNDRKARDLRKARTEGMDAAARGATREACPYHSRIEYREAWIKGFEAELAAARGIEREVMKF</sequence>